<dbReference type="Proteomes" id="UP001443914">
    <property type="component" value="Unassembled WGS sequence"/>
</dbReference>
<comment type="subcellular location">
    <subcellularLocation>
        <location evidence="1">Nucleus</location>
    </subcellularLocation>
</comment>
<dbReference type="GO" id="GO:0005634">
    <property type="term" value="C:nucleus"/>
    <property type="evidence" value="ECO:0007669"/>
    <property type="project" value="UniProtKB-SubCell"/>
</dbReference>
<gene>
    <name evidence="9" type="ORF">RND81_13G005400</name>
</gene>
<protein>
    <recommendedName>
        <fullName evidence="8">Myb-like domain-containing protein</fullName>
    </recommendedName>
</protein>
<evidence type="ECO:0000256" key="6">
    <source>
        <dbReference type="SAM" id="Coils"/>
    </source>
</evidence>
<accession>A0AAW1GUN1</accession>
<evidence type="ECO:0000256" key="7">
    <source>
        <dbReference type="SAM" id="MobiDB-lite"/>
    </source>
</evidence>
<dbReference type="AlphaFoldDB" id="A0AAW1GUN1"/>
<feature type="coiled-coil region" evidence="6">
    <location>
        <begin position="238"/>
        <end position="265"/>
    </location>
</feature>
<dbReference type="GO" id="GO:0006355">
    <property type="term" value="P:regulation of DNA-templated transcription"/>
    <property type="evidence" value="ECO:0007669"/>
    <property type="project" value="UniProtKB-ARBA"/>
</dbReference>
<evidence type="ECO:0000256" key="4">
    <source>
        <dbReference type="ARBA" id="ARBA00023163"/>
    </source>
</evidence>
<dbReference type="CDD" id="cd12203">
    <property type="entry name" value="GT1"/>
    <property type="match status" value="1"/>
</dbReference>
<keyword evidence="5" id="KW-0539">Nucleus</keyword>
<evidence type="ECO:0000256" key="2">
    <source>
        <dbReference type="ARBA" id="ARBA00023015"/>
    </source>
</evidence>
<evidence type="ECO:0000313" key="9">
    <source>
        <dbReference type="EMBL" id="KAK9667703.1"/>
    </source>
</evidence>
<proteinExistence type="predicted"/>
<keyword evidence="10" id="KW-1185">Reference proteome</keyword>
<keyword evidence="4" id="KW-0804">Transcription</keyword>
<dbReference type="Pfam" id="PF13837">
    <property type="entry name" value="Myb_DNA-bind_4"/>
    <property type="match status" value="1"/>
</dbReference>
<dbReference type="FunFam" id="1.10.10.60:FF:000032">
    <property type="entry name" value="Zinc finger and SCAN domain-containing 20"/>
    <property type="match status" value="1"/>
</dbReference>
<feature type="compositionally biased region" description="Polar residues" evidence="7">
    <location>
        <begin position="152"/>
        <end position="161"/>
    </location>
</feature>
<name>A0AAW1GUN1_SAPOF</name>
<keyword evidence="6" id="KW-0175">Coiled coil</keyword>
<evidence type="ECO:0000256" key="3">
    <source>
        <dbReference type="ARBA" id="ARBA00023125"/>
    </source>
</evidence>
<evidence type="ECO:0000259" key="8">
    <source>
        <dbReference type="PROSITE" id="PS50090"/>
    </source>
</evidence>
<dbReference type="InterPro" id="IPR001005">
    <property type="entry name" value="SANT/Myb"/>
</dbReference>
<dbReference type="InterPro" id="IPR044822">
    <property type="entry name" value="Myb_DNA-bind_4"/>
</dbReference>
<feature type="region of interest" description="Disordered" evidence="7">
    <location>
        <begin position="146"/>
        <end position="167"/>
    </location>
</feature>
<reference evidence="9" key="1">
    <citation type="submission" date="2024-03" db="EMBL/GenBank/DDBJ databases">
        <title>WGS assembly of Saponaria officinalis var. Norfolk2.</title>
        <authorList>
            <person name="Jenkins J."/>
            <person name="Shu S."/>
            <person name="Grimwood J."/>
            <person name="Barry K."/>
            <person name="Goodstein D."/>
            <person name="Schmutz J."/>
            <person name="Leebens-Mack J."/>
            <person name="Osbourn A."/>
        </authorList>
    </citation>
    <scope>NUCLEOTIDE SEQUENCE [LARGE SCALE GENOMIC DNA]</scope>
    <source>
        <strain evidence="9">JIC</strain>
    </source>
</reference>
<evidence type="ECO:0000256" key="5">
    <source>
        <dbReference type="ARBA" id="ARBA00023242"/>
    </source>
</evidence>
<evidence type="ECO:0000256" key="1">
    <source>
        <dbReference type="ARBA" id="ARBA00004123"/>
    </source>
</evidence>
<sequence>MNPPSTTPSPTSSSFAALSRRKTFSPATFSGDRAASPQWGKSETAELIRVRGELEADFAASKRNKSLWENVACRMSELGFVRTPYQCKCKWKNLLIRYKGKETSDPGDGKECPFFDELHAVFSESAKNSGLSSTYSQQVAIQSRKRLKSNSDDQLSDNFSQDADDDAVDYTNETSNIQKRKASLEKHVQSASATDQTKVNLVDSVMEMLKGFFQQQQMIDTQWRDSMERHRRERQLFEQEWRQSMENIERERLKLEHEWREIEEQRQMKDEVRSQKRDVILTSLLNQLINDAHDHDHL</sequence>
<dbReference type="PANTHER" id="PTHR21654:SF84">
    <property type="entry name" value="SI:DKEY-66I24.7"/>
    <property type="match status" value="1"/>
</dbReference>
<feature type="region of interest" description="Disordered" evidence="7">
    <location>
        <begin position="1"/>
        <end position="20"/>
    </location>
</feature>
<dbReference type="PANTHER" id="PTHR21654">
    <property type="entry name" value="FI21293P1"/>
    <property type="match status" value="1"/>
</dbReference>
<comment type="caution">
    <text evidence="9">The sequence shown here is derived from an EMBL/GenBank/DDBJ whole genome shotgun (WGS) entry which is preliminary data.</text>
</comment>
<keyword evidence="2" id="KW-0805">Transcription regulation</keyword>
<keyword evidence="3" id="KW-0238">DNA-binding</keyword>
<dbReference type="Gene3D" id="1.10.10.60">
    <property type="entry name" value="Homeodomain-like"/>
    <property type="match status" value="1"/>
</dbReference>
<dbReference type="EMBL" id="JBDFQZ010000013">
    <property type="protein sequence ID" value="KAK9667703.1"/>
    <property type="molecule type" value="Genomic_DNA"/>
</dbReference>
<evidence type="ECO:0000313" key="10">
    <source>
        <dbReference type="Proteomes" id="UP001443914"/>
    </source>
</evidence>
<organism evidence="9 10">
    <name type="scientific">Saponaria officinalis</name>
    <name type="common">Common soapwort</name>
    <name type="synonym">Lychnis saponaria</name>
    <dbReference type="NCBI Taxonomy" id="3572"/>
    <lineage>
        <taxon>Eukaryota</taxon>
        <taxon>Viridiplantae</taxon>
        <taxon>Streptophyta</taxon>
        <taxon>Embryophyta</taxon>
        <taxon>Tracheophyta</taxon>
        <taxon>Spermatophyta</taxon>
        <taxon>Magnoliopsida</taxon>
        <taxon>eudicotyledons</taxon>
        <taxon>Gunneridae</taxon>
        <taxon>Pentapetalae</taxon>
        <taxon>Caryophyllales</taxon>
        <taxon>Caryophyllaceae</taxon>
        <taxon>Caryophylleae</taxon>
        <taxon>Saponaria</taxon>
    </lineage>
</organism>
<dbReference type="PROSITE" id="PS50090">
    <property type="entry name" value="MYB_LIKE"/>
    <property type="match status" value="1"/>
</dbReference>
<feature type="domain" description="Myb-like" evidence="8">
    <location>
        <begin position="39"/>
        <end position="95"/>
    </location>
</feature>
<dbReference type="GO" id="GO:0003677">
    <property type="term" value="F:DNA binding"/>
    <property type="evidence" value="ECO:0007669"/>
    <property type="project" value="UniProtKB-KW"/>
</dbReference>